<evidence type="ECO:0000259" key="3">
    <source>
        <dbReference type="SMART" id="SM00014"/>
    </source>
</evidence>
<evidence type="ECO:0000256" key="2">
    <source>
        <dbReference type="SAM" id="Phobius"/>
    </source>
</evidence>
<feature type="compositionally biased region" description="Basic and acidic residues" evidence="1">
    <location>
        <begin position="58"/>
        <end position="76"/>
    </location>
</feature>
<dbReference type="Proteomes" id="UP000249340">
    <property type="component" value="Chromosome"/>
</dbReference>
<evidence type="ECO:0000313" key="4">
    <source>
        <dbReference type="EMBL" id="AXI79651.1"/>
    </source>
</evidence>
<gene>
    <name evidence="4" type="ORF">C7M71_021830</name>
</gene>
<feature type="domain" description="Phosphatidic acid phosphatase type 2/haloperoxidase" evidence="3">
    <location>
        <begin position="185"/>
        <end position="299"/>
    </location>
</feature>
<reference evidence="5" key="1">
    <citation type="submission" date="2018-07" db="EMBL/GenBank/DDBJ databases">
        <title>Streptacidiphilus bronchialis DSM 106435 chromosome.</title>
        <authorList>
            <person name="Batra D."/>
            <person name="Gulvik C.A."/>
        </authorList>
    </citation>
    <scope>NUCLEOTIDE SEQUENCE [LARGE SCALE GENOMIC DNA]</scope>
    <source>
        <strain evidence="5">DSM 106435</strain>
    </source>
</reference>
<dbReference type="InterPro" id="IPR036938">
    <property type="entry name" value="PAP2/HPO_sf"/>
</dbReference>
<keyword evidence="5" id="KW-1185">Reference proteome</keyword>
<name>A0A345T0Z6_9ACTN</name>
<dbReference type="SUPFAM" id="SSF48317">
    <property type="entry name" value="Acid phosphatase/Vanadium-dependent haloperoxidase"/>
    <property type="match status" value="1"/>
</dbReference>
<organism evidence="4 5">
    <name type="scientific">Peterkaempfera bronchialis</name>
    <dbReference type="NCBI Taxonomy" id="2126346"/>
    <lineage>
        <taxon>Bacteria</taxon>
        <taxon>Bacillati</taxon>
        <taxon>Actinomycetota</taxon>
        <taxon>Actinomycetes</taxon>
        <taxon>Kitasatosporales</taxon>
        <taxon>Streptomycetaceae</taxon>
        <taxon>Peterkaempfera</taxon>
    </lineage>
</organism>
<dbReference type="OrthoDB" id="4870188at2"/>
<feature type="transmembrane region" description="Helical" evidence="2">
    <location>
        <begin position="257"/>
        <end position="275"/>
    </location>
</feature>
<keyword evidence="2" id="KW-1133">Transmembrane helix</keyword>
<keyword evidence="2" id="KW-0812">Transmembrane</keyword>
<sequence length="309" mass="33469">MKMLCRPRVPRPERRIGVVMSWQMENEQPSVMSPTETSWRSTSEDNPADSGPPPQSRSTDRPAHTPRDVRNGDHPSRPGTLPPVPGRLPRLLAPWVPLVLLALLLAISWQVAGHGPLLRIDDQVRDAIARTDGALPAQTVRPAADHIAQLLSDLGGSLVAIPFLLACSLLSTWRSLRGRVPRWWLPVAAAALTSLLIPLLVVPAKAYFARPGPDGLVLLPDQWGWYPSGHTATAAIAYGTSALLLARATVRSGVRTALRAGALLLGTGVGAGLMWCDYHWFLDVVASWCLSGLVLWTLGRLLPRLADRG</sequence>
<dbReference type="Gene3D" id="1.20.144.10">
    <property type="entry name" value="Phosphatidic acid phosphatase type 2/haloperoxidase"/>
    <property type="match status" value="1"/>
</dbReference>
<proteinExistence type="predicted"/>
<keyword evidence="2" id="KW-0472">Membrane</keyword>
<dbReference type="AlphaFoldDB" id="A0A345T0Z6"/>
<feature type="transmembrane region" description="Helical" evidence="2">
    <location>
        <begin position="224"/>
        <end position="245"/>
    </location>
</feature>
<feature type="region of interest" description="Disordered" evidence="1">
    <location>
        <begin position="20"/>
        <end position="84"/>
    </location>
</feature>
<evidence type="ECO:0000313" key="5">
    <source>
        <dbReference type="Proteomes" id="UP000249340"/>
    </source>
</evidence>
<dbReference type="EMBL" id="CP031264">
    <property type="protein sequence ID" value="AXI79651.1"/>
    <property type="molecule type" value="Genomic_DNA"/>
</dbReference>
<accession>A0A345T0Z6</accession>
<dbReference type="InterPro" id="IPR000326">
    <property type="entry name" value="PAP2/HPO"/>
</dbReference>
<feature type="transmembrane region" description="Helical" evidence="2">
    <location>
        <begin position="183"/>
        <end position="204"/>
    </location>
</feature>
<feature type="compositionally biased region" description="Polar residues" evidence="1">
    <location>
        <begin position="23"/>
        <end position="45"/>
    </location>
</feature>
<dbReference type="SMART" id="SM00014">
    <property type="entry name" value="acidPPc"/>
    <property type="match status" value="1"/>
</dbReference>
<feature type="transmembrane region" description="Helical" evidence="2">
    <location>
        <begin position="281"/>
        <end position="302"/>
    </location>
</feature>
<feature type="transmembrane region" description="Helical" evidence="2">
    <location>
        <begin position="91"/>
        <end position="112"/>
    </location>
</feature>
<dbReference type="Pfam" id="PF01569">
    <property type="entry name" value="PAP2"/>
    <property type="match status" value="1"/>
</dbReference>
<protein>
    <submittedName>
        <fullName evidence="4">PAP2 family protein</fullName>
    </submittedName>
</protein>
<evidence type="ECO:0000256" key="1">
    <source>
        <dbReference type="SAM" id="MobiDB-lite"/>
    </source>
</evidence>
<feature type="transmembrane region" description="Helical" evidence="2">
    <location>
        <begin position="154"/>
        <end position="171"/>
    </location>
</feature>
<dbReference type="CDD" id="cd03392">
    <property type="entry name" value="PAP2_like_2"/>
    <property type="match status" value="1"/>
</dbReference>
<dbReference type="KEGG" id="stri:C7M71_021830"/>